<protein>
    <submittedName>
        <fullName evidence="1">Uncharacterized protein</fullName>
    </submittedName>
</protein>
<organism evidence="1 2">
    <name type="scientific">Colletotrichum gloeosporioides (strain Cg-14)</name>
    <name type="common">Anthracnose fungus</name>
    <name type="synonym">Glomerella cingulata</name>
    <dbReference type="NCBI Taxonomy" id="1237896"/>
    <lineage>
        <taxon>Eukaryota</taxon>
        <taxon>Fungi</taxon>
        <taxon>Dikarya</taxon>
        <taxon>Ascomycota</taxon>
        <taxon>Pezizomycotina</taxon>
        <taxon>Sordariomycetes</taxon>
        <taxon>Hypocreomycetidae</taxon>
        <taxon>Glomerellales</taxon>
        <taxon>Glomerellaceae</taxon>
        <taxon>Colletotrichum</taxon>
        <taxon>Colletotrichum gloeosporioides species complex</taxon>
    </lineage>
</organism>
<sequence>MPFRKLLSLGYQRN</sequence>
<proteinExistence type="predicted"/>
<comment type="caution">
    <text evidence="1">The sequence shown here is derived from an EMBL/GenBank/DDBJ whole genome shotgun (WGS) entry which is preliminary data.</text>
</comment>
<evidence type="ECO:0000313" key="1">
    <source>
        <dbReference type="EMBL" id="EQB48906.1"/>
    </source>
</evidence>
<accession>T0LAV2</accession>
<dbReference type="HOGENOM" id="CLU_3435038_0_0_1"/>
<reference evidence="2" key="1">
    <citation type="journal article" date="2013" name="Mol. Plant Microbe Interact.">
        <title>Global aspects of pacC regulation of pathogenicity genes in Colletotrichum gloeosporioides as revealed by transcriptome analysis.</title>
        <authorList>
            <person name="Alkan N."/>
            <person name="Meng X."/>
            <person name="Friedlander G."/>
            <person name="Reuveni E."/>
            <person name="Sukno S."/>
            <person name="Sherman A."/>
            <person name="Thon M."/>
            <person name="Fluhr R."/>
            <person name="Prusky D."/>
        </authorList>
    </citation>
    <scope>NUCLEOTIDE SEQUENCE [LARGE SCALE GENOMIC DNA]</scope>
    <source>
        <strain evidence="2">Cg-14</strain>
    </source>
</reference>
<dbReference type="EMBL" id="AMYD01002478">
    <property type="protein sequence ID" value="EQB48906.1"/>
    <property type="molecule type" value="Genomic_DNA"/>
</dbReference>
<name>T0LAV2_COLGC</name>
<gene>
    <name evidence="1" type="ORF">CGLO_11809</name>
</gene>
<evidence type="ECO:0000313" key="2">
    <source>
        <dbReference type="Proteomes" id="UP000015530"/>
    </source>
</evidence>
<dbReference type="Proteomes" id="UP000015530">
    <property type="component" value="Unassembled WGS sequence"/>
</dbReference>